<evidence type="ECO:0000313" key="2">
    <source>
        <dbReference type="Proteomes" id="UP000651452"/>
    </source>
</evidence>
<dbReference type="AlphaFoldDB" id="A0A8H7J6L7"/>
<gene>
    <name evidence="1" type="ORF">EKO04_004192</name>
</gene>
<reference evidence="1" key="2">
    <citation type="submission" date="2020-09" db="EMBL/GenBank/DDBJ databases">
        <title>Reference genome assembly for Australian Ascochyta lentis isolate Al4.</title>
        <authorList>
            <person name="Lee R.C."/>
            <person name="Farfan-Caceres L.M."/>
            <person name="Debler J.W."/>
            <person name="Williams A.H."/>
            <person name="Henares B.M."/>
        </authorList>
    </citation>
    <scope>NUCLEOTIDE SEQUENCE</scope>
    <source>
        <strain evidence="1">Al4</strain>
    </source>
</reference>
<reference evidence="1" key="1">
    <citation type="submission" date="2018-12" db="EMBL/GenBank/DDBJ databases">
        <authorList>
            <person name="Syme R.A."/>
            <person name="Farfan-Caceres L."/>
            <person name="Lichtenzveig J."/>
        </authorList>
    </citation>
    <scope>NUCLEOTIDE SEQUENCE</scope>
    <source>
        <strain evidence="1">Al4</strain>
    </source>
</reference>
<dbReference type="EMBL" id="RZGK01000007">
    <property type="protein sequence ID" value="KAF9697874.1"/>
    <property type="molecule type" value="Genomic_DNA"/>
</dbReference>
<dbReference type="Proteomes" id="UP000651452">
    <property type="component" value="Unassembled WGS sequence"/>
</dbReference>
<comment type="caution">
    <text evidence="1">The sequence shown here is derived from an EMBL/GenBank/DDBJ whole genome shotgun (WGS) entry which is preliminary data.</text>
</comment>
<evidence type="ECO:0008006" key="3">
    <source>
        <dbReference type="Google" id="ProtNLM"/>
    </source>
</evidence>
<evidence type="ECO:0000313" key="1">
    <source>
        <dbReference type="EMBL" id="KAF9697874.1"/>
    </source>
</evidence>
<protein>
    <recommendedName>
        <fullName evidence="3">F-box domain-containing protein</fullName>
    </recommendedName>
</protein>
<organism evidence="1 2">
    <name type="scientific">Ascochyta lentis</name>
    <dbReference type="NCBI Taxonomy" id="205686"/>
    <lineage>
        <taxon>Eukaryota</taxon>
        <taxon>Fungi</taxon>
        <taxon>Dikarya</taxon>
        <taxon>Ascomycota</taxon>
        <taxon>Pezizomycotina</taxon>
        <taxon>Dothideomycetes</taxon>
        <taxon>Pleosporomycetidae</taxon>
        <taxon>Pleosporales</taxon>
        <taxon>Pleosporineae</taxon>
        <taxon>Didymellaceae</taxon>
        <taxon>Ascochyta</taxon>
    </lineage>
</organism>
<sequence>MTYTRTHPQQVRALGEHRKHSGVANNLVQKCHRQGPQGFLGLPAEIRNQIYKNLEQLAAEEPSNLDHFVKNTEDPDKITSDPRHYLLSLSKTCNQLNHEVGPLHERFRIYTPVRIRLEKAPAYHALLSGEGDQKLKSSELFGQWDDFVIDVDYIQKEAEVNLLPFLLWIHQSPNALKLLGHLADKSSTLEEQHDTYKILQASIKSGMIGDRWNPWNWFMFIDVFGVKAIMVKPKDRQIEMIVDPVRAEKWGHRHRILNDLFPNLKELVVG</sequence>
<dbReference type="OrthoDB" id="4133832at2759"/>
<keyword evidence="2" id="KW-1185">Reference proteome</keyword>
<name>A0A8H7J6L7_9PLEO</name>
<accession>A0A8H7J6L7</accession>
<proteinExistence type="predicted"/>